<keyword evidence="2" id="KW-0812">Transmembrane</keyword>
<feature type="transmembrane region" description="Helical" evidence="2">
    <location>
        <begin position="78"/>
        <end position="99"/>
    </location>
</feature>
<dbReference type="AlphaFoldDB" id="A0A409VNJ2"/>
<dbReference type="OrthoDB" id="3047672at2759"/>
<accession>A0A409VNJ2</accession>
<gene>
    <name evidence="3" type="ORF">CVT25_009103</name>
</gene>
<protein>
    <submittedName>
        <fullName evidence="3">Uncharacterized protein</fullName>
    </submittedName>
</protein>
<keyword evidence="2" id="KW-1133">Transmembrane helix</keyword>
<dbReference type="EMBL" id="NHYD01003969">
    <property type="protein sequence ID" value="PPQ67799.1"/>
    <property type="molecule type" value="Genomic_DNA"/>
</dbReference>
<organism evidence="3 4">
    <name type="scientific">Psilocybe cyanescens</name>
    <dbReference type="NCBI Taxonomy" id="93625"/>
    <lineage>
        <taxon>Eukaryota</taxon>
        <taxon>Fungi</taxon>
        <taxon>Dikarya</taxon>
        <taxon>Basidiomycota</taxon>
        <taxon>Agaricomycotina</taxon>
        <taxon>Agaricomycetes</taxon>
        <taxon>Agaricomycetidae</taxon>
        <taxon>Agaricales</taxon>
        <taxon>Agaricineae</taxon>
        <taxon>Strophariaceae</taxon>
        <taxon>Psilocybe</taxon>
    </lineage>
</organism>
<sequence length="454" mass="50775">MVIMTSDFVDITIACAFLAQTRHLQSIHLTMTIHLWKDRLNITLVVLMTCFTAVKVVLSSLDSTYDSLSRRNTLDAMFHIYIALYLFITIDITLSAALLRRKLGLAGALGHDQIIYVLCRTISPFLISQAVFRLVYEIITSLPPQKTEKVNLSALIASMASFYFAFGAIILAYIPNLVCGLTWHVMERRDEEEPSRFTTEGESGKEGGSSEEGGPGKEDRSGKEGGNSESESEDKGNLVAFFQSWAWATFGIGFVAEFFTVPSGMMIMTNDLADISIACAFLVLVHHRQRIHFPNTIPTWKVALDIILIMLMVVFTAIKTTLGSNVATYESLTKYNILNAMFHVYVALYVLATIDITVSATLLQRKLSLESDKDDQLIYNLCYRICLFLVPQAIFRLCYEIIVSLPESQTENVNFDALNFVDTLVKGVAYTFTLLYGLRNFFPGKPLISCQPAN</sequence>
<evidence type="ECO:0000256" key="2">
    <source>
        <dbReference type="SAM" id="Phobius"/>
    </source>
</evidence>
<keyword evidence="2" id="KW-0472">Membrane</keyword>
<feature type="transmembrane region" description="Helical" evidence="2">
    <location>
        <begin position="238"/>
        <end position="259"/>
    </location>
</feature>
<feature type="transmembrane region" description="Helical" evidence="2">
    <location>
        <begin position="342"/>
        <end position="363"/>
    </location>
</feature>
<feature type="transmembrane region" description="Helical" evidence="2">
    <location>
        <begin position="306"/>
        <end position="322"/>
    </location>
</feature>
<feature type="transmembrane region" description="Helical" evidence="2">
    <location>
        <begin position="156"/>
        <end position="179"/>
    </location>
</feature>
<feature type="region of interest" description="Disordered" evidence="1">
    <location>
        <begin position="191"/>
        <end position="233"/>
    </location>
</feature>
<proteinExistence type="predicted"/>
<feature type="transmembrane region" description="Helical" evidence="2">
    <location>
        <begin position="40"/>
        <end position="58"/>
    </location>
</feature>
<evidence type="ECO:0000313" key="4">
    <source>
        <dbReference type="Proteomes" id="UP000283269"/>
    </source>
</evidence>
<name>A0A409VNJ2_PSICY</name>
<evidence type="ECO:0000313" key="3">
    <source>
        <dbReference type="EMBL" id="PPQ67799.1"/>
    </source>
</evidence>
<feature type="compositionally biased region" description="Basic and acidic residues" evidence="1">
    <location>
        <begin position="214"/>
        <end position="223"/>
    </location>
</feature>
<keyword evidence="4" id="KW-1185">Reference proteome</keyword>
<comment type="caution">
    <text evidence="3">The sequence shown here is derived from an EMBL/GenBank/DDBJ whole genome shotgun (WGS) entry which is preliminary data.</text>
</comment>
<evidence type="ECO:0000256" key="1">
    <source>
        <dbReference type="SAM" id="MobiDB-lite"/>
    </source>
</evidence>
<dbReference type="InParanoid" id="A0A409VNJ2"/>
<dbReference type="Proteomes" id="UP000283269">
    <property type="component" value="Unassembled WGS sequence"/>
</dbReference>
<reference evidence="3 4" key="1">
    <citation type="journal article" date="2018" name="Evol. Lett.">
        <title>Horizontal gene cluster transfer increased hallucinogenic mushroom diversity.</title>
        <authorList>
            <person name="Reynolds H.T."/>
            <person name="Vijayakumar V."/>
            <person name="Gluck-Thaler E."/>
            <person name="Korotkin H.B."/>
            <person name="Matheny P.B."/>
            <person name="Slot J.C."/>
        </authorList>
    </citation>
    <scope>NUCLEOTIDE SEQUENCE [LARGE SCALE GENOMIC DNA]</scope>
    <source>
        <strain evidence="3 4">2631</strain>
    </source>
</reference>